<name>A0A0M3HXX1_ASCLU</name>
<evidence type="ECO:0000256" key="2">
    <source>
        <dbReference type="ARBA" id="ARBA00022448"/>
    </source>
</evidence>
<dbReference type="GO" id="GO:0008289">
    <property type="term" value="F:lipid binding"/>
    <property type="evidence" value="ECO:0007669"/>
    <property type="project" value="UniProtKB-KW"/>
</dbReference>
<keyword evidence="4" id="KW-1185">Reference proteome</keyword>
<dbReference type="SUPFAM" id="SSF50814">
    <property type="entry name" value="Lipocalins"/>
    <property type="match status" value="1"/>
</dbReference>
<dbReference type="InterPro" id="IPR012674">
    <property type="entry name" value="Calycin"/>
</dbReference>
<dbReference type="InterPro" id="IPR040094">
    <property type="entry name" value="Lbp1-4"/>
</dbReference>
<dbReference type="AlphaFoldDB" id="A0A0M3HXX1"/>
<evidence type="ECO:0000256" key="1">
    <source>
        <dbReference type="ARBA" id="ARBA00008390"/>
    </source>
</evidence>
<reference evidence="5" key="1">
    <citation type="submission" date="2017-02" db="UniProtKB">
        <authorList>
            <consortium name="WormBaseParasite"/>
        </authorList>
    </citation>
    <scope>IDENTIFICATION</scope>
</reference>
<accession>A0A0M3HXX1</accession>
<keyword evidence="2" id="KW-0813">Transport</keyword>
<proteinExistence type="inferred from homology"/>
<protein>
    <submittedName>
        <fullName evidence="5">FABP domain-containing protein</fullName>
    </submittedName>
</protein>
<dbReference type="PANTHER" id="PTHR22725">
    <property type="entry name" value="FATTY ACID-BINDING PROTEIN HOMOLOG 1-RELATED-RELATED"/>
    <property type="match status" value="1"/>
</dbReference>
<comment type="similarity">
    <text evidence="1">Belongs to the calycin superfamily. Fatty-acid binding protein (FABP) family.</text>
</comment>
<sequence>MCDQFVGGEYQQDGAENLNEYLNAKGVPWLVRKLIGGKMSNHSFHLSKVNDDGTYKIALGTAKGKMEYEFKFDDPITATGYDGKQHKITFSFADGKLTEKHEHLEGDRKGEDNDITEWKFNDGKLVAETAAVDKDGTTVTWKKFFKKLN</sequence>
<dbReference type="Proteomes" id="UP000036681">
    <property type="component" value="Unplaced"/>
</dbReference>
<dbReference type="Gene3D" id="2.40.128.20">
    <property type="match status" value="1"/>
</dbReference>
<dbReference type="WBParaSite" id="ALUE_0000825801-mRNA-1">
    <property type="protein sequence ID" value="ALUE_0000825801-mRNA-1"/>
    <property type="gene ID" value="ALUE_0000825801"/>
</dbReference>
<evidence type="ECO:0000313" key="5">
    <source>
        <dbReference type="WBParaSite" id="ALUE_0000825801-mRNA-1"/>
    </source>
</evidence>
<dbReference type="PANTHER" id="PTHR22725:SF9">
    <property type="entry name" value="FATTY ACID-BINDING PROTEIN HOMOLOG 3"/>
    <property type="match status" value="1"/>
</dbReference>
<dbReference type="CDD" id="cd00742">
    <property type="entry name" value="FABP"/>
    <property type="match status" value="1"/>
</dbReference>
<organism evidence="4 5">
    <name type="scientific">Ascaris lumbricoides</name>
    <name type="common">Giant roundworm</name>
    <dbReference type="NCBI Taxonomy" id="6252"/>
    <lineage>
        <taxon>Eukaryota</taxon>
        <taxon>Metazoa</taxon>
        <taxon>Ecdysozoa</taxon>
        <taxon>Nematoda</taxon>
        <taxon>Chromadorea</taxon>
        <taxon>Rhabditida</taxon>
        <taxon>Spirurina</taxon>
        <taxon>Ascaridomorpha</taxon>
        <taxon>Ascaridoidea</taxon>
        <taxon>Ascarididae</taxon>
        <taxon>Ascaris</taxon>
    </lineage>
</organism>
<evidence type="ECO:0000256" key="3">
    <source>
        <dbReference type="ARBA" id="ARBA00023121"/>
    </source>
</evidence>
<evidence type="ECO:0000313" key="4">
    <source>
        <dbReference type="Proteomes" id="UP000036681"/>
    </source>
</evidence>
<keyword evidence="3" id="KW-0446">Lipid-binding</keyword>